<accession>A0ABP9H697</accession>
<name>A0ABP9H697_9ACTN</name>
<evidence type="ECO:0000256" key="2">
    <source>
        <dbReference type="ARBA" id="ARBA00023002"/>
    </source>
</evidence>
<dbReference type="PRINTS" id="PR00080">
    <property type="entry name" value="SDRFAMILY"/>
</dbReference>
<dbReference type="InterPro" id="IPR002347">
    <property type="entry name" value="SDR_fam"/>
</dbReference>
<dbReference type="SUPFAM" id="SSF51735">
    <property type="entry name" value="NAD(P)-binding Rossmann-fold domains"/>
    <property type="match status" value="1"/>
</dbReference>
<comment type="caution">
    <text evidence="4">The sequence shown here is derived from an EMBL/GenBank/DDBJ whole genome shotgun (WGS) entry which is preliminary data.</text>
</comment>
<dbReference type="PANTHER" id="PTHR24322:SF736">
    <property type="entry name" value="RETINOL DEHYDROGENASE 10"/>
    <property type="match status" value="1"/>
</dbReference>
<sequence>MADGEGIMRDFAGRTAVVTGAGSGIGRALALRFAAEGMRVMVADVEKDALDGTVDLLRARGAEAAGRVTDVGDEEQVFALADFAYDTFDAVHVLCNNAGVFAGGVIWGRPAADLEWTLRVNLWGVVHGIRAFVPRMIAQDTEGHIVTTSSAAGLFVPAYSSAYTISKFASYAAAESLAHDLAAQGSKLKSTVLCPGNVNTKLPGSGRNRPAALAAESSPDAEFLEAALGDTTGRGIEPALAAETVLEAIREERFLAFTHPEYADYLRGRPDEQLSGAVPQTPPLG</sequence>
<reference evidence="5" key="1">
    <citation type="journal article" date="2019" name="Int. J. Syst. Evol. Microbiol.">
        <title>The Global Catalogue of Microorganisms (GCM) 10K type strain sequencing project: providing services to taxonomists for standard genome sequencing and annotation.</title>
        <authorList>
            <consortium name="The Broad Institute Genomics Platform"/>
            <consortium name="The Broad Institute Genome Sequencing Center for Infectious Disease"/>
            <person name="Wu L."/>
            <person name="Ma J."/>
        </authorList>
    </citation>
    <scope>NUCLEOTIDE SEQUENCE [LARGE SCALE GENOMIC DNA]</scope>
    <source>
        <strain evidence="5">JCM 17986</strain>
    </source>
</reference>
<proteinExistence type="inferred from homology"/>
<dbReference type="PRINTS" id="PR00081">
    <property type="entry name" value="GDHRDH"/>
</dbReference>
<protein>
    <submittedName>
        <fullName evidence="4">SDR family NAD(P)-dependent oxidoreductase</fullName>
    </submittedName>
</protein>
<gene>
    <name evidence="4" type="ORF">GCM10023205_24780</name>
</gene>
<dbReference type="Proteomes" id="UP001500466">
    <property type="component" value="Unassembled WGS sequence"/>
</dbReference>
<comment type="similarity">
    <text evidence="1 3">Belongs to the short-chain dehydrogenases/reductases (SDR) family.</text>
</comment>
<dbReference type="Gene3D" id="3.40.50.720">
    <property type="entry name" value="NAD(P)-binding Rossmann-like Domain"/>
    <property type="match status" value="1"/>
</dbReference>
<evidence type="ECO:0000256" key="1">
    <source>
        <dbReference type="ARBA" id="ARBA00006484"/>
    </source>
</evidence>
<organism evidence="4 5">
    <name type="scientific">Yinghuangia aomiensis</name>
    <dbReference type="NCBI Taxonomy" id="676205"/>
    <lineage>
        <taxon>Bacteria</taxon>
        <taxon>Bacillati</taxon>
        <taxon>Actinomycetota</taxon>
        <taxon>Actinomycetes</taxon>
        <taxon>Kitasatosporales</taxon>
        <taxon>Streptomycetaceae</taxon>
        <taxon>Yinghuangia</taxon>
    </lineage>
</organism>
<keyword evidence="5" id="KW-1185">Reference proteome</keyword>
<evidence type="ECO:0000313" key="5">
    <source>
        <dbReference type="Proteomes" id="UP001500466"/>
    </source>
</evidence>
<evidence type="ECO:0000313" key="4">
    <source>
        <dbReference type="EMBL" id="GAA4960518.1"/>
    </source>
</evidence>
<dbReference type="PANTHER" id="PTHR24322">
    <property type="entry name" value="PKSB"/>
    <property type="match status" value="1"/>
</dbReference>
<dbReference type="CDD" id="cd05233">
    <property type="entry name" value="SDR_c"/>
    <property type="match status" value="1"/>
</dbReference>
<dbReference type="InterPro" id="IPR036291">
    <property type="entry name" value="NAD(P)-bd_dom_sf"/>
</dbReference>
<dbReference type="EMBL" id="BAABHS010000007">
    <property type="protein sequence ID" value="GAA4960518.1"/>
    <property type="molecule type" value="Genomic_DNA"/>
</dbReference>
<evidence type="ECO:0000256" key="3">
    <source>
        <dbReference type="RuleBase" id="RU000363"/>
    </source>
</evidence>
<keyword evidence="2" id="KW-0560">Oxidoreductase</keyword>
<dbReference type="Pfam" id="PF00106">
    <property type="entry name" value="adh_short"/>
    <property type="match status" value="1"/>
</dbReference>